<proteinExistence type="predicted"/>
<comment type="caution">
    <text evidence="1">The sequence shown here is derived from an EMBL/GenBank/DDBJ whole genome shotgun (WGS) entry which is preliminary data.</text>
</comment>
<dbReference type="EMBL" id="SJPN01000007">
    <property type="protein sequence ID" value="TWT94690.1"/>
    <property type="molecule type" value="Genomic_DNA"/>
</dbReference>
<protein>
    <submittedName>
        <fullName evidence="1">Uncharacterized protein</fullName>
    </submittedName>
</protein>
<dbReference type="AlphaFoldDB" id="A0A5C6A5N2"/>
<evidence type="ECO:0000313" key="2">
    <source>
        <dbReference type="Proteomes" id="UP000320176"/>
    </source>
</evidence>
<gene>
    <name evidence="1" type="ORF">Pla52n_55150</name>
</gene>
<organism evidence="1 2">
    <name type="scientific">Stieleria varia</name>
    <dbReference type="NCBI Taxonomy" id="2528005"/>
    <lineage>
        <taxon>Bacteria</taxon>
        <taxon>Pseudomonadati</taxon>
        <taxon>Planctomycetota</taxon>
        <taxon>Planctomycetia</taxon>
        <taxon>Pirellulales</taxon>
        <taxon>Pirellulaceae</taxon>
        <taxon>Stieleria</taxon>
    </lineage>
</organism>
<dbReference type="Proteomes" id="UP000320176">
    <property type="component" value="Unassembled WGS sequence"/>
</dbReference>
<accession>A0A5C6A5N2</accession>
<sequence length="47" mass="5274">MLVQKTSRPARQTLREFHFNAILVRCRFPGVLANDSAGVALKFKNAT</sequence>
<reference evidence="1 2" key="1">
    <citation type="submission" date="2019-02" db="EMBL/GenBank/DDBJ databases">
        <title>Deep-cultivation of Planctomycetes and their phenomic and genomic characterization uncovers novel biology.</title>
        <authorList>
            <person name="Wiegand S."/>
            <person name="Jogler M."/>
            <person name="Boedeker C."/>
            <person name="Pinto D."/>
            <person name="Vollmers J."/>
            <person name="Rivas-Marin E."/>
            <person name="Kohn T."/>
            <person name="Peeters S.H."/>
            <person name="Heuer A."/>
            <person name="Rast P."/>
            <person name="Oberbeckmann S."/>
            <person name="Bunk B."/>
            <person name="Jeske O."/>
            <person name="Meyerdierks A."/>
            <person name="Storesund J.E."/>
            <person name="Kallscheuer N."/>
            <person name="Luecker S."/>
            <person name="Lage O.M."/>
            <person name="Pohl T."/>
            <person name="Merkel B.J."/>
            <person name="Hornburger P."/>
            <person name="Mueller R.-W."/>
            <person name="Bruemmer F."/>
            <person name="Labrenz M."/>
            <person name="Spormann A.M."/>
            <person name="Op Den Camp H."/>
            <person name="Overmann J."/>
            <person name="Amann R."/>
            <person name="Jetten M.S.M."/>
            <person name="Mascher T."/>
            <person name="Medema M.H."/>
            <person name="Devos D.P."/>
            <person name="Kaster A.-K."/>
            <person name="Ovreas L."/>
            <person name="Rohde M."/>
            <person name="Galperin M.Y."/>
            <person name="Jogler C."/>
        </authorList>
    </citation>
    <scope>NUCLEOTIDE SEQUENCE [LARGE SCALE GENOMIC DNA]</scope>
    <source>
        <strain evidence="1 2">Pla52n</strain>
    </source>
</reference>
<keyword evidence="2" id="KW-1185">Reference proteome</keyword>
<evidence type="ECO:0000313" key="1">
    <source>
        <dbReference type="EMBL" id="TWT94690.1"/>
    </source>
</evidence>
<name>A0A5C6A5N2_9BACT</name>